<protein>
    <submittedName>
        <fullName evidence="1">Uncharacterized protein</fullName>
    </submittedName>
</protein>
<evidence type="ECO:0000313" key="2">
    <source>
        <dbReference type="Proteomes" id="UP000077469"/>
    </source>
</evidence>
<reference evidence="1 2" key="1">
    <citation type="submission" date="2014-01" db="EMBL/GenBank/DDBJ databases">
        <title>Genome sequencing of Thermotog hypogea.</title>
        <authorList>
            <person name="Zhang X."/>
            <person name="Alvare G."/>
            <person name="Fristensky B."/>
            <person name="Chen L."/>
            <person name="Suen T."/>
            <person name="Chen Q."/>
            <person name="Ma K."/>
        </authorList>
    </citation>
    <scope>NUCLEOTIDE SEQUENCE [LARGE SCALE GENOMIC DNA]</scope>
    <source>
        <strain evidence="1 2">DSM 11164</strain>
    </source>
</reference>
<name>A0A0X1KUJ4_9THEM</name>
<gene>
    <name evidence="1" type="ORF">AJ81_08830</name>
</gene>
<dbReference type="Proteomes" id="UP000077469">
    <property type="component" value="Chromosome"/>
</dbReference>
<proteinExistence type="predicted"/>
<dbReference type="EMBL" id="CP007141">
    <property type="protein sequence ID" value="AJC74882.1"/>
    <property type="molecule type" value="Genomic_DNA"/>
</dbReference>
<sequence>MITGGKMNRDKNSYVPIRAFRSVESLDLRLIIFADTAEDVKRVVGKAIDQDERIKYIGWIDSKEI</sequence>
<dbReference type="PaxDb" id="1123384-AJ81_08830"/>
<accession>A0A0X1KUJ4</accession>
<evidence type="ECO:0000313" key="1">
    <source>
        <dbReference type="EMBL" id="AJC74882.1"/>
    </source>
</evidence>
<dbReference type="KEGG" id="phy:AJ81_08830"/>
<organism evidence="1 2">
    <name type="scientific">Pseudothermotoga hypogea DSM 11164 = NBRC 106472</name>
    <dbReference type="NCBI Taxonomy" id="1123384"/>
    <lineage>
        <taxon>Bacteria</taxon>
        <taxon>Thermotogati</taxon>
        <taxon>Thermotogota</taxon>
        <taxon>Thermotogae</taxon>
        <taxon>Thermotogales</taxon>
        <taxon>Thermotogaceae</taxon>
        <taxon>Pseudothermotoga</taxon>
    </lineage>
</organism>
<dbReference type="AlphaFoldDB" id="A0A0X1KUJ4"/>
<keyword evidence="2" id="KW-1185">Reference proteome</keyword>
<dbReference type="PATRIC" id="fig|1123384.7.peg.1771"/>